<dbReference type="AlphaFoldDB" id="A0A5B7ERY6"/>
<gene>
    <name evidence="1" type="ORF">E2C01_029437</name>
</gene>
<evidence type="ECO:0000313" key="2">
    <source>
        <dbReference type="Proteomes" id="UP000324222"/>
    </source>
</evidence>
<proteinExistence type="predicted"/>
<protein>
    <submittedName>
        <fullName evidence="1">Uncharacterized protein</fullName>
    </submittedName>
</protein>
<reference evidence="1 2" key="1">
    <citation type="submission" date="2019-05" db="EMBL/GenBank/DDBJ databases">
        <title>Another draft genome of Portunus trituberculatus and its Hox gene families provides insights of decapod evolution.</title>
        <authorList>
            <person name="Jeong J.-H."/>
            <person name="Song I."/>
            <person name="Kim S."/>
            <person name="Choi T."/>
            <person name="Kim D."/>
            <person name="Ryu S."/>
            <person name="Kim W."/>
        </authorList>
    </citation>
    <scope>NUCLEOTIDE SEQUENCE [LARGE SCALE GENOMIC DNA]</scope>
    <source>
        <tissue evidence="1">Muscle</tissue>
    </source>
</reference>
<organism evidence="1 2">
    <name type="scientific">Portunus trituberculatus</name>
    <name type="common">Swimming crab</name>
    <name type="synonym">Neptunus trituberculatus</name>
    <dbReference type="NCBI Taxonomy" id="210409"/>
    <lineage>
        <taxon>Eukaryota</taxon>
        <taxon>Metazoa</taxon>
        <taxon>Ecdysozoa</taxon>
        <taxon>Arthropoda</taxon>
        <taxon>Crustacea</taxon>
        <taxon>Multicrustacea</taxon>
        <taxon>Malacostraca</taxon>
        <taxon>Eumalacostraca</taxon>
        <taxon>Eucarida</taxon>
        <taxon>Decapoda</taxon>
        <taxon>Pleocyemata</taxon>
        <taxon>Brachyura</taxon>
        <taxon>Eubrachyura</taxon>
        <taxon>Portunoidea</taxon>
        <taxon>Portunidae</taxon>
        <taxon>Portuninae</taxon>
        <taxon>Portunus</taxon>
    </lineage>
</organism>
<accession>A0A5B7ERY6</accession>
<sequence>MTFHYMDKSMMKKIITTMIRPRLEYAAVVWSPYKQDIKKVHSTLETTDFPSMDFGNYRQILETGLIYG</sequence>
<dbReference type="EMBL" id="VSRR010003401">
    <property type="protein sequence ID" value="MPC35996.1"/>
    <property type="molecule type" value="Genomic_DNA"/>
</dbReference>
<evidence type="ECO:0000313" key="1">
    <source>
        <dbReference type="EMBL" id="MPC35996.1"/>
    </source>
</evidence>
<dbReference type="Proteomes" id="UP000324222">
    <property type="component" value="Unassembled WGS sequence"/>
</dbReference>
<keyword evidence="2" id="KW-1185">Reference proteome</keyword>
<comment type="caution">
    <text evidence="1">The sequence shown here is derived from an EMBL/GenBank/DDBJ whole genome shotgun (WGS) entry which is preliminary data.</text>
</comment>
<name>A0A5B7ERY6_PORTR</name>